<name>A0A372DLD6_9GAMM</name>
<feature type="site" description="Positions MEP for the nucleophilic attack" evidence="7">
    <location>
        <position position="218"/>
    </location>
</feature>
<feature type="site" description="Positions MEP for the nucleophilic attack" evidence="7">
    <location>
        <position position="162"/>
    </location>
</feature>
<dbReference type="InterPro" id="IPR029044">
    <property type="entry name" value="Nucleotide-diphossugar_trans"/>
</dbReference>
<dbReference type="EC" id="2.7.7.60" evidence="7"/>
<keyword evidence="9" id="KW-1185">Reference proteome</keyword>
<dbReference type="FunFam" id="3.90.550.10:FF:000003">
    <property type="entry name" value="2-C-methyl-D-erythritol 4-phosphate cytidylyltransferase"/>
    <property type="match status" value="1"/>
</dbReference>
<proteinExistence type="inferred from homology"/>
<dbReference type="GO" id="GO:0019288">
    <property type="term" value="P:isopentenyl diphosphate biosynthetic process, methylerythritol 4-phosphate pathway"/>
    <property type="evidence" value="ECO:0007669"/>
    <property type="project" value="UniProtKB-UniRule"/>
</dbReference>
<keyword evidence="4 7" id="KW-0808">Transferase</keyword>
<evidence type="ECO:0000256" key="3">
    <source>
        <dbReference type="ARBA" id="ARBA00009789"/>
    </source>
</evidence>
<evidence type="ECO:0000256" key="2">
    <source>
        <dbReference type="ARBA" id="ARBA00004787"/>
    </source>
</evidence>
<dbReference type="HAMAP" id="MF_00108">
    <property type="entry name" value="IspD"/>
    <property type="match status" value="1"/>
</dbReference>
<dbReference type="AlphaFoldDB" id="A0A372DLD6"/>
<accession>A0A372DLD6</accession>
<dbReference type="CDD" id="cd02516">
    <property type="entry name" value="CDP-ME_synthetase"/>
    <property type="match status" value="1"/>
</dbReference>
<evidence type="ECO:0000313" key="9">
    <source>
        <dbReference type="Proteomes" id="UP000262917"/>
    </source>
</evidence>
<evidence type="ECO:0000256" key="1">
    <source>
        <dbReference type="ARBA" id="ARBA00001282"/>
    </source>
</evidence>
<evidence type="ECO:0000256" key="7">
    <source>
        <dbReference type="HAMAP-Rule" id="MF_00108"/>
    </source>
</evidence>
<evidence type="ECO:0000313" key="8">
    <source>
        <dbReference type="EMBL" id="RFP60395.1"/>
    </source>
</evidence>
<dbReference type="InterPro" id="IPR034683">
    <property type="entry name" value="IspD/TarI"/>
</dbReference>
<dbReference type="PANTHER" id="PTHR32125:SF4">
    <property type="entry name" value="2-C-METHYL-D-ERYTHRITOL 4-PHOSPHATE CYTIDYLYLTRANSFERASE, CHLOROPLASTIC"/>
    <property type="match status" value="1"/>
</dbReference>
<dbReference type="UniPathway" id="UPA00056">
    <property type="reaction ID" value="UER00093"/>
</dbReference>
<keyword evidence="5 7" id="KW-0548">Nucleotidyltransferase</keyword>
<keyword evidence="6 7" id="KW-0414">Isoprene biosynthesis</keyword>
<dbReference type="Gene3D" id="3.90.550.10">
    <property type="entry name" value="Spore Coat Polysaccharide Biosynthesis Protein SpsA, Chain A"/>
    <property type="match status" value="1"/>
</dbReference>
<dbReference type="InterPro" id="IPR018294">
    <property type="entry name" value="ISPD_synthase_CS"/>
</dbReference>
<dbReference type="Proteomes" id="UP000262917">
    <property type="component" value="Unassembled WGS sequence"/>
</dbReference>
<dbReference type="GO" id="GO:0050518">
    <property type="term" value="F:2-C-methyl-D-erythritol 4-phosphate cytidylyltransferase activity"/>
    <property type="evidence" value="ECO:0007669"/>
    <property type="project" value="UniProtKB-UniRule"/>
</dbReference>
<dbReference type="PANTHER" id="PTHR32125">
    <property type="entry name" value="2-C-METHYL-D-ERYTHRITOL 4-PHOSPHATE CYTIDYLYLTRANSFERASE, CHLOROPLASTIC"/>
    <property type="match status" value="1"/>
</dbReference>
<feature type="site" description="Transition state stabilizer" evidence="7">
    <location>
        <position position="22"/>
    </location>
</feature>
<dbReference type="NCBIfam" id="TIGR00453">
    <property type="entry name" value="ispD"/>
    <property type="match status" value="1"/>
</dbReference>
<comment type="function">
    <text evidence="7">Catalyzes the formation of 4-diphosphocytidyl-2-C-methyl-D-erythritol from CTP and 2-C-methyl-D-erythritol 4-phosphate (MEP).</text>
</comment>
<comment type="catalytic activity">
    <reaction evidence="1 7">
        <text>2-C-methyl-D-erythritol 4-phosphate + CTP + H(+) = 4-CDP-2-C-methyl-D-erythritol + diphosphate</text>
        <dbReference type="Rhea" id="RHEA:13429"/>
        <dbReference type="ChEBI" id="CHEBI:15378"/>
        <dbReference type="ChEBI" id="CHEBI:33019"/>
        <dbReference type="ChEBI" id="CHEBI:37563"/>
        <dbReference type="ChEBI" id="CHEBI:57823"/>
        <dbReference type="ChEBI" id="CHEBI:58262"/>
        <dbReference type="EC" id="2.7.7.60"/>
    </reaction>
</comment>
<dbReference type="RefSeq" id="WP_117202797.1">
    <property type="nucleotide sequence ID" value="NZ_JBHTBK010000003.1"/>
</dbReference>
<dbReference type="PROSITE" id="PS01295">
    <property type="entry name" value="ISPD"/>
    <property type="match status" value="1"/>
</dbReference>
<comment type="similarity">
    <text evidence="3 7">Belongs to the IspD/TarI cytidylyltransferase family. IspD subfamily.</text>
</comment>
<evidence type="ECO:0000256" key="4">
    <source>
        <dbReference type="ARBA" id="ARBA00022679"/>
    </source>
</evidence>
<dbReference type="EMBL" id="QVPD01000007">
    <property type="protein sequence ID" value="RFP60395.1"/>
    <property type="molecule type" value="Genomic_DNA"/>
</dbReference>
<dbReference type="OrthoDB" id="9806837at2"/>
<evidence type="ECO:0000256" key="5">
    <source>
        <dbReference type="ARBA" id="ARBA00022695"/>
    </source>
</evidence>
<dbReference type="SUPFAM" id="SSF53448">
    <property type="entry name" value="Nucleotide-diphospho-sugar transferases"/>
    <property type="match status" value="1"/>
</dbReference>
<protein>
    <recommendedName>
        <fullName evidence="7">2-C-methyl-D-erythritol 4-phosphate cytidylyltransferase</fullName>
        <ecNumber evidence="7">2.7.7.60</ecNumber>
    </recommendedName>
    <alternativeName>
        <fullName evidence="7">4-diphosphocytidyl-2C-methyl-D-erythritol synthase</fullName>
    </alternativeName>
    <alternativeName>
        <fullName evidence="7">MEP cytidylyltransferase</fullName>
        <shortName evidence="7">MCT</shortName>
    </alternativeName>
</protein>
<comment type="caution">
    <text evidence="8">The sequence shown here is derived from an EMBL/GenBank/DDBJ whole genome shotgun (WGS) entry which is preliminary data.</text>
</comment>
<dbReference type="InterPro" id="IPR001228">
    <property type="entry name" value="IspD"/>
</dbReference>
<gene>
    <name evidence="7" type="primary">ispD</name>
    <name evidence="8" type="ORF">D0Y53_08525</name>
</gene>
<evidence type="ECO:0000256" key="6">
    <source>
        <dbReference type="ARBA" id="ARBA00023229"/>
    </source>
</evidence>
<reference evidence="8 9" key="1">
    <citation type="submission" date="2018-08" db="EMBL/GenBank/DDBJ databases">
        <title>Lysobacter weifangensis sp. nov., a new member of the family 'Xanthomonadaceae', isolated from soil in a farmland.</title>
        <authorList>
            <person name="Zhao H."/>
        </authorList>
    </citation>
    <scope>NUCLEOTIDE SEQUENCE [LARGE SCALE GENOMIC DNA]</scope>
    <source>
        <strain evidence="8 9">WF-2</strain>
    </source>
</reference>
<dbReference type="Pfam" id="PF01128">
    <property type="entry name" value="IspD"/>
    <property type="match status" value="1"/>
</dbReference>
<dbReference type="InterPro" id="IPR050088">
    <property type="entry name" value="IspD/TarI_cytidylyltransf_bact"/>
</dbReference>
<comment type="pathway">
    <text evidence="2 7">Isoprenoid biosynthesis; isopentenyl diphosphate biosynthesis via DXP pathway; isopentenyl diphosphate from 1-deoxy-D-xylulose 5-phosphate: step 2/6.</text>
</comment>
<feature type="site" description="Transition state stabilizer" evidence="7">
    <location>
        <position position="29"/>
    </location>
</feature>
<organism evidence="8 9">
    <name type="scientific">Cognatiluteimonas weifangensis</name>
    <dbReference type="NCBI Taxonomy" id="2303539"/>
    <lineage>
        <taxon>Bacteria</taxon>
        <taxon>Pseudomonadati</taxon>
        <taxon>Pseudomonadota</taxon>
        <taxon>Gammaproteobacteria</taxon>
        <taxon>Lysobacterales</taxon>
        <taxon>Lysobacteraceae</taxon>
        <taxon>Cognatiluteimonas</taxon>
    </lineage>
</organism>
<sequence length="234" mass="24850">MTAERARGGLWAVVPAAGHGARFGGDVPKQYLDVAGAPLLAHTLRALLAHPAVEGAVVVLAADDAHWPGWHECAGKPLLTCVGGATRADSVLAGLAALPESVRADDFVLVHDAARPNLALADLERLLERGRNDPVGAILATPVRDTLKRAGDDGGIDATPSRERLWRALTPQLFRRLQLTRALEAAQRDGVAVTDESMAMERQGHRPLLVEGSADNLKVTTPSDLAYFAYLRSA</sequence>